<gene>
    <name evidence="5" type="ORF">T440DRAFT_469546</name>
</gene>
<evidence type="ECO:0000256" key="1">
    <source>
        <dbReference type="ARBA" id="ARBA00010088"/>
    </source>
</evidence>
<dbReference type="InterPro" id="IPR010497">
    <property type="entry name" value="Epoxide_hydro_N"/>
</dbReference>
<keyword evidence="6" id="KW-1185">Reference proteome</keyword>
<dbReference type="InterPro" id="IPR016292">
    <property type="entry name" value="Epoxide_hydrolase"/>
</dbReference>
<evidence type="ECO:0000256" key="3">
    <source>
        <dbReference type="PIRSR" id="PIRSR001112-1"/>
    </source>
</evidence>
<feature type="active site" description="Nucleophile" evidence="3">
    <location>
        <position position="203"/>
    </location>
</feature>
<dbReference type="GO" id="GO:0097176">
    <property type="term" value="P:epoxide metabolic process"/>
    <property type="evidence" value="ECO:0007669"/>
    <property type="project" value="TreeGrafter"/>
</dbReference>
<dbReference type="InterPro" id="IPR029058">
    <property type="entry name" value="AB_hydrolase_fold"/>
</dbReference>
<feature type="active site" description="Proton acceptor" evidence="3">
    <location>
        <position position="375"/>
    </location>
</feature>
<dbReference type="EMBL" id="MU006313">
    <property type="protein sequence ID" value="KAF2849121.1"/>
    <property type="molecule type" value="Genomic_DNA"/>
</dbReference>
<dbReference type="AlphaFoldDB" id="A0A6A7B0S1"/>
<comment type="similarity">
    <text evidence="1">Belongs to the peptidase S33 family.</text>
</comment>
<dbReference type="SUPFAM" id="SSF53474">
    <property type="entry name" value="alpha/beta-Hydrolases"/>
    <property type="match status" value="1"/>
</dbReference>
<dbReference type="PIRSF" id="PIRSF001112">
    <property type="entry name" value="Epoxide_hydrolase"/>
    <property type="match status" value="1"/>
</dbReference>
<dbReference type="PANTHER" id="PTHR21661">
    <property type="entry name" value="EPOXIDE HYDROLASE 1-RELATED"/>
    <property type="match status" value="1"/>
</dbReference>
<evidence type="ECO:0000256" key="2">
    <source>
        <dbReference type="ARBA" id="ARBA00022801"/>
    </source>
</evidence>
<feature type="domain" description="Epoxide hydrolase N-terminal" evidence="4">
    <location>
        <begin position="19"/>
        <end position="134"/>
    </location>
</feature>
<dbReference type="PANTHER" id="PTHR21661:SF39">
    <property type="entry name" value="HYDROLASE, PUTATIVE (AFU_ORTHOLOGUE AFUA_3G08960)-RELATED"/>
    <property type="match status" value="1"/>
</dbReference>
<name>A0A6A7B0S1_9PLEO</name>
<dbReference type="Proteomes" id="UP000799423">
    <property type="component" value="Unassembled WGS sequence"/>
</dbReference>
<evidence type="ECO:0000313" key="6">
    <source>
        <dbReference type="Proteomes" id="UP000799423"/>
    </source>
</evidence>
<dbReference type="InterPro" id="IPR000639">
    <property type="entry name" value="Epox_hydrolase-like"/>
</dbReference>
<dbReference type="PRINTS" id="PR00412">
    <property type="entry name" value="EPOXHYDRLASE"/>
</dbReference>
<dbReference type="Pfam" id="PF06441">
    <property type="entry name" value="EHN"/>
    <property type="match status" value="1"/>
</dbReference>
<organism evidence="5 6">
    <name type="scientific">Plenodomus tracheiphilus IPT5</name>
    <dbReference type="NCBI Taxonomy" id="1408161"/>
    <lineage>
        <taxon>Eukaryota</taxon>
        <taxon>Fungi</taxon>
        <taxon>Dikarya</taxon>
        <taxon>Ascomycota</taxon>
        <taxon>Pezizomycotina</taxon>
        <taxon>Dothideomycetes</taxon>
        <taxon>Pleosporomycetidae</taxon>
        <taxon>Pleosporales</taxon>
        <taxon>Pleosporineae</taxon>
        <taxon>Leptosphaeriaceae</taxon>
        <taxon>Plenodomus</taxon>
    </lineage>
</organism>
<reference evidence="5" key="1">
    <citation type="submission" date="2020-01" db="EMBL/GenBank/DDBJ databases">
        <authorList>
            <consortium name="DOE Joint Genome Institute"/>
            <person name="Haridas S."/>
            <person name="Albert R."/>
            <person name="Binder M."/>
            <person name="Bloem J."/>
            <person name="Labutti K."/>
            <person name="Salamov A."/>
            <person name="Andreopoulos B."/>
            <person name="Baker S.E."/>
            <person name="Barry K."/>
            <person name="Bills G."/>
            <person name="Bluhm B.H."/>
            <person name="Cannon C."/>
            <person name="Castanera R."/>
            <person name="Culley D.E."/>
            <person name="Daum C."/>
            <person name="Ezra D."/>
            <person name="Gonzalez J.B."/>
            <person name="Henrissat B."/>
            <person name="Kuo A."/>
            <person name="Liang C."/>
            <person name="Lipzen A."/>
            <person name="Lutzoni F."/>
            <person name="Magnuson J."/>
            <person name="Mondo S."/>
            <person name="Nolan M."/>
            <person name="Ohm R."/>
            <person name="Pangilinan J."/>
            <person name="Park H.-J."/>
            <person name="Ramirez L."/>
            <person name="Alfaro M."/>
            <person name="Sun H."/>
            <person name="Tritt A."/>
            <person name="Yoshinaga Y."/>
            <person name="Zwiers L.-H."/>
            <person name="Turgeon B.G."/>
            <person name="Goodwin S.B."/>
            <person name="Spatafora J.W."/>
            <person name="Crous P.W."/>
            <person name="Grigoriev I.V."/>
        </authorList>
    </citation>
    <scope>NUCLEOTIDE SEQUENCE</scope>
    <source>
        <strain evidence="5">IPT5</strain>
    </source>
</reference>
<accession>A0A6A7B0S1</accession>
<sequence>MTSSKPFGKVPAGAKQQPTPFEMHVDEQKLQDFKTLLKLSPVAKETYENLQDAGSHGRFGISRGWIANAKKVWEEKFDWRKEEERINSFPNFKTEVVDNDGGKFNVHFIALFSANPNAIPIAFFHGWPGSFLEFIPLLDLLRKKYTPETLPYHIVVPSLTGYALSSDPPLDRDWKTADTARIMHKLLLSLGFGTSGYLVQGGDIGAFISREIASTYPECKGMHLNFMYMSDIASKASPEGSLTEQEQRGLQRLEDFKNIHSAYAFEHGTKPSTIGLVLSSSPLAQLSWIGEKFLAWSDPSTTPPLNTILADVTLYWLTGCYPTSIYTYREMKETRFVEKPVGYSYFPFELAPVPRAWAEKTGNMVFYGEHERGGHFAALERPEVLWGDVEAFVGKVWK</sequence>
<keyword evidence="2 5" id="KW-0378">Hydrolase</keyword>
<dbReference type="Gene3D" id="3.40.50.1820">
    <property type="entry name" value="alpha/beta hydrolase"/>
    <property type="match status" value="1"/>
</dbReference>
<dbReference type="OrthoDB" id="7130006at2759"/>
<proteinExistence type="inferred from homology"/>
<feature type="active site" description="Proton donor" evidence="3">
    <location>
        <position position="328"/>
    </location>
</feature>
<protein>
    <submittedName>
        <fullName evidence="5">Epoxide hydrolase-like protein</fullName>
    </submittedName>
</protein>
<dbReference type="GO" id="GO:0004301">
    <property type="term" value="F:epoxide hydrolase activity"/>
    <property type="evidence" value="ECO:0007669"/>
    <property type="project" value="TreeGrafter"/>
</dbReference>
<evidence type="ECO:0000259" key="4">
    <source>
        <dbReference type="Pfam" id="PF06441"/>
    </source>
</evidence>
<evidence type="ECO:0000313" key="5">
    <source>
        <dbReference type="EMBL" id="KAF2849121.1"/>
    </source>
</evidence>